<name>A0A839IKY2_9GAMM</name>
<dbReference type="InterPro" id="IPR023387">
    <property type="entry name" value="DUF1653-like_dom"/>
</dbReference>
<sequence>MAQTTTLVPGIYQHYKGPEYQVLAVARHSETEEEHVVYRALYGERGLWIRPLSMFTERVEINGEAVPRFALKEACDPEL</sequence>
<comment type="caution">
    <text evidence="2">The sequence shown here is derived from an EMBL/GenBank/DDBJ whole genome shotgun (WGS) entry which is preliminary data.</text>
</comment>
<evidence type="ECO:0000313" key="3">
    <source>
        <dbReference type="Proteomes" id="UP000565262"/>
    </source>
</evidence>
<keyword evidence="3" id="KW-1185">Reference proteome</keyword>
<dbReference type="Gene3D" id="2.30.30.320">
    <property type="entry name" value="DUF1653-like domain"/>
    <property type="match status" value="1"/>
</dbReference>
<dbReference type="AlphaFoldDB" id="A0A839IKY2"/>
<accession>A0A839IKY2</accession>
<reference evidence="2 3" key="1">
    <citation type="submission" date="2020-08" db="EMBL/GenBank/DDBJ databases">
        <title>Oceanospirillum sp. nov. isolated from marine sediment.</title>
        <authorList>
            <person name="Ji X."/>
        </authorList>
    </citation>
    <scope>NUCLEOTIDE SEQUENCE [LARGE SCALE GENOMIC DNA]</scope>
    <source>
        <strain evidence="2 3">D5</strain>
    </source>
</reference>
<dbReference type="InterPro" id="IPR037135">
    <property type="entry name" value="DUF1653-like_dom_sf"/>
</dbReference>
<organism evidence="2 3">
    <name type="scientific">Oceanospirillum sediminis</name>
    <dbReference type="NCBI Taxonomy" id="2760088"/>
    <lineage>
        <taxon>Bacteria</taxon>
        <taxon>Pseudomonadati</taxon>
        <taxon>Pseudomonadota</taxon>
        <taxon>Gammaproteobacteria</taxon>
        <taxon>Oceanospirillales</taxon>
        <taxon>Oceanospirillaceae</taxon>
        <taxon>Oceanospirillum</taxon>
    </lineage>
</organism>
<dbReference type="Pfam" id="PF07866">
    <property type="entry name" value="DUF1653"/>
    <property type="match status" value="1"/>
</dbReference>
<evidence type="ECO:0000259" key="1">
    <source>
        <dbReference type="Pfam" id="PF07866"/>
    </source>
</evidence>
<evidence type="ECO:0000313" key="2">
    <source>
        <dbReference type="EMBL" id="MBB1485202.1"/>
    </source>
</evidence>
<dbReference type="Proteomes" id="UP000565262">
    <property type="component" value="Unassembled WGS sequence"/>
</dbReference>
<protein>
    <submittedName>
        <fullName evidence="2">DUF1653 domain-containing protein</fullName>
    </submittedName>
</protein>
<dbReference type="RefSeq" id="WP_182806976.1">
    <property type="nucleotide sequence ID" value="NZ_JACJFM010000001.1"/>
</dbReference>
<gene>
    <name evidence="2" type="ORF">H4O21_01025</name>
</gene>
<dbReference type="EMBL" id="JACJFM010000001">
    <property type="protein sequence ID" value="MBB1485202.1"/>
    <property type="molecule type" value="Genomic_DNA"/>
</dbReference>
<proteinExistence type="predicted"/>
<feature type="domain" description="DUF1653" evidence="1">
    <location>
        <begin position="10"/>
        <end position="70"/>
    </location>
</feature>